<evidence type="ECO:0000256" key="3">
    <source>
        <dbReference type="ARBA" id="ARBA00022737"/>
    </source>
</evidence>
<dbReference type="PANTHER" id="PTHR43790:SF7">
    <property type="entry name" value="GALACTOSE_METHYL GALACTOSIDE IMPORT ATP-BINDING PROTEIN MGLA"/>
    <property type="match status" value="1"/>
</dbReference>
<evidence type="ECO:0000256" key="2">
    <source>
        <dbReference type="ARBA" id="ARBA00022475"/>
    </source>
</evidence>
<feature type="non-terminal residue" evidence="9">
    <location>
        <position position="352"/>
    </location>
</feature>
<dbReference type="PANTHER" id="PTHR43790">
    <property type="entry name" value="CARBOHYDRATE TRANSPORT ATP-BINDING PROTEIN MG119-RELATED"/>
    <property type="match status" value="1"/>
</dbReference>
<dbReference type="CDD" id="cd03216">
    <property type="entry name" value="ABC_Carb_Monos_I"/>
    <property type="match status" value="1"/>
</dbReference>
<dbReference type="Pfam" id="PF00005">
    <property type="entry name" value="ABC_tran"/>
    <property type="match status" value="2"/>
</dbReference>
<protein>
    <recommendedName>
        <fullName evidence="8">ABC transporter domain-containing protein</fullName>
    </recommendedName>
</protein>
<keyword evidence="7" id="KW-0472">Membrane</keyword>
<keyword evidence="3" id="KW-0677">Repeat</keyword>
<name>X1FE46_9ZZZZ</name>
<evidence type="ECO:0000313" key="9">
    <source>
        <dbReference type="EMBL" id="GAH30810.1"/>
    </source>
</evidence>
<dbReference type="AlphaFoldDB" id="X1FE46"/>
<organism evidence="9">
    <name type="scientific">marine sediment metagenome</name>
    <dbReference type="NCBI Taxonomy" id="412755"/>
    <lineage>
        <taxon>unclassified sequences</taxon>
        <taxon>metagenomes</taxon>
        <taxon>ecological metagenomes</taxon>
    </lineage>
</organism>
<comment type="caution">
    <text evidence="9">The sequence shown here is derived from an EMBL/GenBank/DDBJ whole genome shotgun (WGS) entry which is preliminary data.</text>
</comment>
<feature type="non-terminal residue" evidence="9">
    <location>
        <position position="1"/>
    </location>
</feature>
<dbReference type="SMART" id="SM00382">
    <property type="entry name" value="AAA"/>
    <property type="match status" value="1"/>
</dbReference>
<keyword evidence="1" id="KW-0813">Transport</keyword>
<dbReference type="SUPFAM" id="SSF52540">
    <property type="entry name" value="P-loop containing nucleoside triphosphate hydrolases"/>
    <property type="match status" value="2"/>
</dbReference>
<evidence type="ECO:0000256" key="4">
    <source>
        <dbReference type="ARBA" id="ARBA00022741"/>
    </source>
</evidence>
<dbReference type="InterPro" id="IPR003439">
    <property type="entry name" value="ABC_transporter-like_ATP-bd"/>
</dbReference>
<dbReference type="PROSITE" id="PS50893">
    <property type="entry name" value="ABC_TRANSPORTER_2"/>
    <property type="match status" value="1"/>
</dbReference>
<gene>
    <name evidence="9" type="ORF">S03H2_06342</name>
</gene>
<evidence type="ECO:0000256" key="5">
    <source>
        <dbReference type="ARBA" id="ARBA00022840"/>
    </source>
</evidence>
<keyword evidence="2" id="KW-1003">Cell membrane</keyword>
<sequence>SFSIKKGEIHGLVGENGAGKSTLIKICVGIHKSDSGNILLDGEEVVFNNPVDSEKAGIRVVHQDVTRILCFNLSVEDNIFLGPNLERRGFFFLNRKKMNHQANELLKRLGIELDPKLKVGDVSPALQQLTLIARAFYLKAKIVIMDEPTTTLSSKEIDFLFRIVKKMKVEGTTFLFVSHKLNEIIEISDRITVLKDGKYVDTVKTKDVDIPALSYMMTGKSKLQEKLDAEIEFHQFQRKNVILEVNNLNSKKLKLKDISFKLYKSEILGIAGLLGSGRTELLTTLFGINSYDNGKIIFNNKLVNFKNPRQAIRSGIGLITEERNLALFNNLNLNDNIVPVIIDKLANWGWIK</sequence>
<dbReference type="Gene3D" id="3.40.50.300">
    <property type="entry name" value="P-loop containing nucleotide triphosphate hydrolases"/>
    <property type="match status" value="2"/>
</dbReference>
<dbReference type="GO" id="GO:0005524">
    <property type="term" value="F:ATP binding"/>
    <property type="evidence" value="ECO:0007669"/>
    <property type="project" value="UniProtKB-KW"/>
</dbReference>
<dbReference type="GO" id="GO:0016887">
    <property type="term" value="F:ATP hydrolysis activity"/>
    <property type="evidence" value="ECO:0007669"/>
    <property type="project" value="InterPro"/>
</dbReference>
<evidence type="ECO:0000256" key="1">
    <source>
        <dbReference type="ARBA" id="ARBA00022448"/>
    </source>
</evidence>
<feature type="domain" description="ABC transporter" evidence="8">
    <location>
        <begin position="1"/>
        <end position="221"/>
    </location>
</feature>
<reference evidence="9" key="1">
    <citation type="journal article" date="2014" name="Front. Microbiol.">
        <title>High frequency of phylogenetically diverse reductive dehalogenase-homologous genes in deep subseafloor sedimentary metagenomes.</title>
        <authorList>
            <person name="Kawai M."/>
            <person name="Futagami T."/>
            <person name="Toyoda A."/>
            <person name="Takaki Y."/>
            <person name="Nishi S."/>
            <person name="Hori S."/>
            <person name="Arai W."/>
            <person name="Tsubouchi T."/>
            <person name="Morono Y."/>
            <person name="Uchiyama I."/>
            <person name="Ito T."/>
            <person name="Fujiyama A."/>
            <person name="Inagaki F."/>
            <person name="Takami H."/>
        </authorList>
    </citation>
    <scope>NUCLEOTIDE SEQUENCE</scope>
    <source>
        <strain evidence="9">Expedition CK06-06</strain>
    </source>
</reference>
<keyword evidence="6" id="KW-1278">Translocase</keyword>
<evidence type="ECO:0000259" key="8">
    <source>
        <dbReference type="PROSITE" id="PS50893"/>
    </source>
</evidence>
<evidence type="ECO:0000256" key="7">
    <source>
        <dbReference type="ARBA" id="ARBA00023136"/>
    </source>
</evidence>
<proteinExistence type="predicted"/>
<dbReference type="InterPro" id="IPR050107">
    <property type="entry name" value="ABC_carbohydrate_import_ATPase"/>
</dbReference>
<evidence type="ECO:0000256" key="6">
    <source>
        <dbReference type="ARBA" id="ARBA00022967"/>
    </source>
</evidence>
<keyword evidence="4" id="KW-0547">Nucleotide-binding</keyword>
<dbReference type="InterPro" id="IPR027417">
    <property type="entry name" value="P-loop_NTPase"/>
</dbReference>
<dbReference type="EMBL" id="BARU01002761">
    <property type="protein sequence ID" value="GAH30810.1"/>
    <property type="molecule type" value="Genomic_DNA"/>
</dbReference>
<accession>X1FE46</accession>
<keyword evidence="5" id="KW-0067">ATP-binding</keyword>
<dbReference type="InterPro" id="IPR003593">
    <property type="entry name" value="AAA+_ATPase"/>
</dbReference>